<gene>
    <name evidence="1" type="ORF">FRZ44_16330</name>
</gene>
<dbReference type="EMBL" id="CP042906">
    <property type="protein sequence ID" value="QEX16340.1"/>
    <property type="molecule type" value="Genomic_DNA"/>
</dbReference>
<accession>A0A5J6MJ76</accession>
<dbReference type="KEGG" id="htq:FRZ44_16330"/>
<dbReference type="Proteomes" id="UP000326202">
    <property type="component" value="Chromosome"/>
</dbReference>
<dbReference type="AlphaFoldDB" id="A0A5J6MJ76"/>
<dbReference type="RefSeq" id="WP_151176710.1">
    <property type="nucleotide sequence ID" value="NZ_CP042906.1"/>
</dbReference>
<reference evidence="1 2" key="1">
    <citation type="submission" date="2019-08" db="EMBL/GenBank/DDBJ databases">
        <title>Hyperibacter terrae gen. nov., sp. nov. and Hyperibacter viscosus sp. nov., two new members in the family Rhodospirillaceae isolated from the rhizosphere of Hypericum perforatum.</title>
        <authorList>
            <person name="Noviana Z."/>
        </authorList>
    </citation>
    <scope>NUCLEOTIDE SEQUENCE [LARGE SCALE GENOMIC DNA]</scope>
    <source>
        <strain evidence="1 2">R5913</strain>
    </source>
</reference>
<organism evidence="1 2">
    <name type="scientific">Hypericibacter terrae</name>
    <dbReference type="NCBI Taxonomy" id="2602015"/>
    <lineage>
        <taxon>Bacteria</taxon>
        <taxon>Pseudomonadati</taxon>
        <taxon>Pseudomonadota</taxon>
        <taxon>Alphaproteobacteria</taxon>
        <taxon>Rhodospirillales</taxon>
        <taxon>Dongiaceae</taxon>
        <taxon>Hypericibacter</taxon>
    </lineage>
</organism>
<evidence type="ECO:0000313" key="1">
    <source>
        <dbReference type="EMBL" id="QEX16340.1"/>
    </source>
</evidence>
<protein>
    <submittedName>
        <fullName evidence="1">Uncharacterized protein</fullName>
    </submittedName>
</protein>
<evidence type="ECO:0000313" key="2">
    <source>
        <dbReference type="Proteomes" id="UP000326202"/>
    </source>
</evidence>
<sequence>MIVKRPPARLIIAIIVVLIVAVTMSQTMRASETKTTERISAAGFIAIRTAAQKLEEQGVPVDGYKISVETSAAGITVFFLDPKDCGSGWRGNCGDMAGFEAELTADGKQVLKSHFIR</sequence>
<name>A0A5J6MJ76_9PROT</name>
<keyword evidence="2" id="KW-1185">Reference proteome</keyword>
<proteinExistence type="predicted"/>